<proteinExistence type="predicted"/>
<sequence>MSIHDEDVKPFIAMARCGPSLYYNKRLVIYPFTVASEPPEHLEGSVISLMSTLGKKHKTDTICAVKGCWRVKLAKHVRLLDLRCDLLANTAREGCLQYLLACCKLGHDIHAQIPQIEDSLPNFPKGYLEIPFERDERDPADKRGVPLLEILFKWKNIRDHDKLPDQFLALTKSGFLLRFLVRRVYSIVWWIERDILKF</sequence>
<gene>
    <name evidence="1" type="ORF">M378DRAFT_1023477</name>
</gene>
<dbReference type="AlphaFoldDB" id="A0A0C2S8D6"/>
<accession>A0A0C2S8D6</accession>
<dbReference type="Proteomes" id="UP000054549">
    <property type="component" value="Unassembled WGS sequence"/>
</dbReference>
<dbReference type="EMBL" id="KN818324">
    <property type="protein sequence ID" value="KIL59010.1"/>
    <property type="molecule type" value="Genomic_DNA"/>
</dbReference>
<name>A0A0C2S8D6_AMAMK</name>
<dbReference type="InParanoid" id="A0A0C2S8D6"/>
<organism evidence="1 2">
    <name type="scientific">Amanita muscaria (strain Koide BX008)</name>
    <dbReference type="NCBI Taxonomy" id="946122"/>
    <lineage>
        <taxon>Eukaryota</taxon>
        <taxon>Fungi</taxon>
        <taxon>Dikarya</taxon>
        <taxon>Basidiomycota</taxon>
        <taxon>Agaricomycotina</taxon>
        <taxon>Agaricomycetes</taxon>
        <taxon>Agaricomycetidae</taxon>
        <taxon>Agaricales</taxon>
        <taxon>Pluteineae</taxon>
        <taxon>Amanitaceae</taxon>
        <taxon>Amanita</taxon>
    </lineage>
</organism>
<evidence type="ECO:0000313" key="2">
    <source>
        <dbReference type="Proteomes" id="UP000054549"/>
    </source>
</evidence>
<reference evidence="1 2" key="1">
    <citation type="submission" date="2014-04" db="EMBL/GenBank/DDBJ databases">
        <title>Evolutionary Origins and Diversification of the Mycorrhizal Mutualists.</title>
        <authorList>
            <consortium name="DOE Joint Genome Institute"/>
            <consortium name="Mycorrhizal Genomics Consortium"/>
            <person name="Kohler A."/>
            <person name="Kuo A."/>
            <person name="Nagy L.G."/>
            <person name="Floudas D."/>
            <person name="Copeland A."/>
            <person name="Barry K.W."/>
            <person name="Cichocki N."/>
            <person name="Veneault-Fourrey C."/>
            <person name="LaButti K."/>
            <person name="Lindquist E.A."/>
            <person name="Lipzen A."/>
            <person name="Lundell T."/>
            <person name="Morin E."/>
            <person name="Murat C."/>
            <person name="Riley R."/>
            <person name="Ohm R."/>
            <person name="Sun H."/>
            <person name="Tunlid A."/>
            <person name="Henrissat B."/>
            <person name="Grigoriev I.V."/>
            <person name="Hibbett D.S."/>
            <person name="Martin F."/>
        </authorList>
    </citation>
    <scope>NUCLEOTIDE SEQUENCE [LARGE SCALE GENOMIC DNA]</scope>
    <source>
        <strain evidence="1 2">Koide BX008</strain>
    </source>
</reference>
<keyword evidence="2" id="KW-1185">Reference proteome</keyword>
<dbReference type="HOGENOM" id="CLU_1377778_0_0_1"/>
<protein>
    <submittedName>
        <fullName evidence="1">Uncharacterized protein</fullName>
    </submittedName>
</protein>
<evidence type="ECO:0000313" key="1">
    <source>
        <dbReference type="EMBL" id="KIL59010.1"/>
    </source>
</evidence>